<accession>A0A081CWK4</accession>
<dbReference type="AlphaFoldDB" id="A0A081CWK4"/>
<sequence>MLYRLHVSDKLFAVSHRRNVFHFWFRRMLNWLPYRLAVGNIEQGCDRIGIITEVVTEIAGSDRIGTMLRNQIFLRVGRRILLHRLKLRLLAGEHRFDALHEFASRDRRCVHIVCCIKRYRLVTGRIVNGEFAQQLVFKIEFGLATLYRLLRYGRSNVGWPILLPNQTRQLRQGIVVVEFFCPVVPVIRDIFIDHYVFHHLRVKALASVL</sequence>
<organism evidence="1 2">
    <name type="scientific">Agrobacterium rubi TR3 = NBRC 13261</name>
    <dbReference type="NCBI Taxonomy" id="1368415"/>
    <lineage>
        <taxon>Bacteria</taxon>
        <taxon>Pseudomonadati</taxon>
        <taxon>Pseudomonadota</taxon>
        <taxon>Alphaproteobacteria</taxon>
        <taxon>Hyphomicrobiales</taxon>
        <taxon>Rhizobiaceae</taxon>
        <taxon>Rhizobium/Agrobacterium group</taxon>
        <taxon>Agrobacterium</taxon>
    </lineage>
</organism>
<proteinExistence type="predicted"/>
<gene>
    <name evidence="1" type="ORF">RRU01S_14_02740</name>
</gene>
<comment type="caution">
    <text evidence="1">The sequence shown here is derived from an EMBL/GenBank/DDBJ whole genome shotgun (WGS) entry which is preliminary data.</text>
</comment>
<dbReference type="Proteomes" id="UP000028701">
    <property type="component" value="Unassembled WGS sequence"/>
</dbReference>
<evidence type="ECO:0000313" key="1">
    <source>
        <dbReference type="EMBL" id="GAK71050.1"/>
    </source>
</evidence>
<protein>
    <submittedName>
        <fullName evidence="1">Uncharacterized protein</fullName>
    </submittedName>
</protein>
<evidence type="ECO:0000313" key="2">
    <source>
        <dbReference type="Proteomes" id="UP000028701"/>
    </source>
</evidence>
<name>A0A081CWK4_9HYPH</name>
<dbReference type="EMBL" id="BBJU01000014">
    <property type="protein sequence ID" value="GAK71050.1"/>
    <property type="molecule type" value="Genomic_DNA"/>
</dbReference>
<reference evidence="1 2" key="1">
    <citation type="submission" date="2014-08" db="EMBL/GenBank/DDBJ databases">
        <title>Whole genome shotgun sequence of Rhizobium rubi NBRC 13261.</title>
        <authorList>
            <person name="Katano-Makiyama Y."/>
            <person name="Hosoyama A."/>
            <person name="Hashimoto M."/>
            <person name="Hosoyama Y."/>
            <person name="Noguchi M."/>
            <person name="Tsuchikane K."/>
            <person name="Uohara A."/>
            <person name="Ohji S."/>
            <person name="Ichikawa N."/>
            <person name="Kimura A."/>
            <person name="Yamazoe A."/>
            <person name="Fujita N."/>
        </authorList>
    </citation>
    <scope>NUCLEOTIDE SEQUENCE [LARGE SCALE GENOMIC DNA]</scope>
    <source>
        <strain evidence="1 2">NBRC 13261</strain>
    </source>
</reference>